<keyword evidence="1" id="KW-0472">Membrane</keyword>
<dbReference type="EMBL" id="CAJVPS010053427">
    <property type="protein sequence ID" value="CAG8772568.1"/>
    <property type="molecule type" value="Genomic_DNA"/>
</dbReference>
<organism evidence="2 3">
    <name type="scientific">Ambispora leptoticha</name>
    <dbReference type="NCBI Taxonomy" id="144679"/>
    <lineage>
        <taxon>Eukaryota</taxon>
        <taxon>Fungi</taxon>
        <taxon>Fungi incertae sedis</taxon>
        <taxon>Mucoromycota</taxon>
        <taxon>Glomeromycotina</taxon>
        <taxon>Glomeromycetes</taxon>
        <taxon>Archaeosporales</taxon>
        <taxon>Ambisporaceae</taxon>
        <taxon>Ambispora</taxon>
    </lineage>
</organism>
<feature type="transmembrane region" description="Helical" evidence="1">
    <location>
        <begin position="27"/>
        <end position="56"/>
    </location>
</feature>
<keyword evidence="1" id="KW-0812">Transmembrane</keyword>
<keyword evidence="1" id="KW-1133">Transmembrane helix</keyword>
<sequence length="119" mass="12946">IACGMYKAMNNYVDVDGVSHDVPFPTFVLFVCTPMAITAFPVLRHVLSHIVVYILISLATPSLDNANPSLSIVAMIISIVLISSLITNYIGIHYFLGGFIIGMILSQEDFALSIAENIK</sequence>
<feature type="non-terminal residue" evidence="2">
    <location>
        <position position="119"/>
    </location>
</feature>
<protein>
    <submittedName>
        <fullName evidence="2">5407_t:CDS:1</fullName>
    </submittedName>
</protein>
<evidence type="ECO:0000256" key="1">
    <source>
        <dbReference type="SAM" id="Phobius"/>
    </source>
</evidence>
<dbReference type="InterPro" id="IPR038770">
    <property type="entry name" value="Na+/solute_symporter_sf"/>
</dbReference>
<dbReference type="AlphaFoldDB" id="A0A9N9J9Y9"/>
<name>A0A9N9J9Y9_9GLOM</name>
<gene>
    <name evidence="2" type="ORF">ALEPTO_LOCUS14228</name>
</gene>
<accession>A0A9N9J9Y9</accession>
<keyword evidence="3" id="KW-1185">Reference proteome</keyword>
<evidence type="ECO:0000313" key="3">
    <source>
        <dbReference type="Proteomes" id="UP000789508"/>
    </source>
</evidence>
<dbReference type="Gene3D" id="1.20.1530.20">
    <property type="match status" value="1"/>
</dbReference>
<feature type="non-terminal residue" evidence="2">
    <location>
        <position position="1"/>
    </location>
</feature>
<reference evidence="2" key="1">
    <citation type="submission" date="2021-06" db="EMBL/GenBank/DDBJ databases">
        <authorList>
            <person name="Kallberg Y."/>
            <person name="Tangrot J."/>
            <person name="Rosling A."/>
        </authorList>
    </citation>
    <scope>NUCLEOTIDE SEQUENCE</scope>
    <source>
        <strain evidence="2">FL130A</strain>
    </source>
</reference>
<comment type="caution">
    <text evidence="2">The sequence shown here is derived from an EMBL/GenBank/DDBJ whole genome shotgun (WGS) entry which is preliminary data.</text>
</comment>
<proteinExistence type="predicted"/>
<feature type="transmembrane region" description="Helical" evidence="1">
    <location>
        <begin position="68"/>
        <end position="86"/>
    </location>
</feature>
<dbReference type="Proteomes" id="UP000789508">
    <property type="component" value="Unassembled WGS sequence"/>
</dbReference>
<evidence type="ECO:0000313" key="2">
    <source>
        <dbReference type="EMBL" id="CAG8772568.1"/>
    </source>
</evidence>